<evidence type="ECO:0000256" key="7">
    <source>
        <dbReference type="PIRSR" id="PIRSR602401-1"/>
    </source>
</evidence>
<dbReference type="PANTHER" id="PTHR24287">
    <property type="entry name" value="P450, PUTATIVE (EUROFUNG)-RELATED"/>
    <property type="match status" value="1"/>
</dbReference>
<dbReference type="EMBL" id="WNWS01000383">
    <property type="protein sequence ID" value="KAE9968990.1"/>
    <property type="molecule type" value="Genomic_DNA"/>
</dbReference>
<evidence type="ECO:0000256" key="8">
    <source>
        <dbReference type="RuleBase" id="RU000461"/>
    </source>
</evidence>
<sequence length="504" mass="56931">MLTNYFLQLTLSGWGWSKTLLALSIALYLAMLIVKSRAGNRRKSLGREPAVISTFAPLGIDLAWQAFRALSGHTFYDWTRSLADKYGRTFEMQMMGMRLIVTDEPQNIKAIMSSQFSDYGKGELTHKIFESVLGDSVFATDGKEWLRNKAQLRPHLARHREDDLAKTEVHWQQALRLLDLGLPVDIYDVIDRYQLDIVTDIYLGKSTASLVTGTSPIRYAVDTLFRINGFRQMLGKAGVYLSDKWLCPKAIRELESFLDSTVAQTLALPIANIEKKPVLERNLVESLAIQRLDARNIKNQLIAVIIGAKDPTSITITWAVYELARHPEVFAELRAQLLATLGTSERPPTREEMSAIPLLRNIVLETLRMYHPLGFNLRIAQKDTTLPRGGGPCGNEPIGVLKGTQIIYSVMSMQRREESSGPNSETWNPDRWSGWTPGLWDFVPFNNGPRICLGRAAGQLQVEYTVARIAQEFSRIELVEGEQQRIKLELNTKMAYPLVCTMSR</sequence>
<keyword evidence="9" id="KW-1133">Transmembrane helix</keyword>
<evidence type="ECO:0000313" key="10">
    <source>
        <dbReference type="EMBL" id="KAE9968990.1"/>
    </source>
</evidence>
<dbReference type="GO" id="GO:0016705">
    <property type="term" value="F:oxidoreductase activity, acting on paired donors, with incorporation or reduction of molecular oxygen"/>
    <property type="evidence" value="ECO:0007669"/>
    <property type="project" value="InterPro"/>
</dbReference>
<evidence type="ECO:0008006" key="12">
    <source>
        <dbReference type="Google" id="ProtNLM"/>
    </source>
</evidence>
<keyword evidence="3 7" id="KW-0479">Metal-binding</keyword>
<dbReference type="GO" id="GO:0020037">
    <property type="term" value="F:heme binding"/>
    <property type="evidence" value="ECO:0007669"/>
    <property type="project" value="InterPro"/>
</dbReference>
<keyword evidence="9" id="KW-0812">Transmembrane</keyword>
<proteinExistence type="inferred from homology"/>
<evidence type="ECO:0000256" key="9">
    <source>
        <dbReference type="SAM" id="Phobius"/>
    </source>
</evidence>
<dbReference type="InterPro" id="IPR036396">
    <property type="entry name" value="Cyt_P450_sf"/>
</dbReference>
<organism evidence="10 11">
    <name type="scientific">Venturia inaequalis</name>
    <name type="common">Apple scab fungus</name>
    <dbReference type="NCBI Taxonomy" id="5025"/>
    <lineage>
        <taxon>Eukaryota</taxon>
        <taxon>Fungi</taxon>
        <taxon>Dikarya</taxon>
        <taxon>Ascomycota</taxon>
        <taxon>Pezizomycotina</taxon>
        <taxon>Dothideomycetes</taxon>
        <taxon>Pleosporomycetidae</taxon>
        <taxon>Venturiales</taxon>
        <taxon>Venturiaceae</taxon>
        <taxon>Venturia</taxon>
    </lineage>
</organism>
<comment type="caution">
    <text evidence="10">The sequence shown here is derived from an EMBL/GenBank/DDBJ whole genome shotgun (WGS) entry which is preliminary data.</text>
</comment>
<feature type="binding site" description="axial binding residue" evidence="7">
    <location>
        <position position="452"/>
    </location>
    <ligand>
        <name>heme</name>
        <dbReference type="ChEBI" id="CHEBI:30413"/>
    </ligand>
    <ligandPart>
        <name>Fe</name>
        <dbReference type="ChEBI" id="CHEBI:18248"/>
    </ligandPart>
</feature>
<dbReference type="PRINTS" id="PR00463">
    <property type="entry name" value="EP450I"/>
</dbReference>
<evidence type="ECO:0000256" key="3">
    <source>
        <dbReference type="ARBA" id="ARBA00022723"/>
    </source>
</evidence>
<keyword evidence="7 8" id="KW-0349">Heme</keyword>
<name>A0A8H3UFD2_VENIN</name>
<feature type="transmembrane region" description="Helical" evidence="9">
    <location>
        <begin position="15"/>
        <end position="34"/>
    </location>
</feature>
<dbReference type="SUPFAM" id="SSF48264">
    <property type="entry name" value="Cytochrome P450"/>
    <property type="match status" value="1"/>
</dbReference>
<dbReference type="PANTHER" id="PTHR24287:SF5">
    <property type="entry name" value="P450, PUTATIVE (EUROFUNG)-RELATED"/>
    <property type="match status" value="1"/>
</dbReference>
<dbReference type="Pfam" id="PF00067">
    <property type="entry name" value="p450"/>
    <property type="match status" value="1"/>
</dbReference>
<dbReference type="AlphaFoldDB" id="A0A8H3UFD2"/>
<reference evidence="10 11" key="1">
    <citation type="submission" date="2018-12" db="EMBL/GenBank/DDBJ databases">
        <title>Venturia inaequalis Genome Resource.</title>
        <authorList>
            <person name="Lichtner F.J."/>
        </authorList>
    </citation>
    <scope>NUCLEOTIDE SEQUENCE [LARGE SCALE GENOMIC DNA]</scope>
    <source>
        <strain evidence="10 11">120213</strain>
    </source>
</reference>
<evidence type="ECO:0000256" key="2">
    <source>
        <dbReference type="ARBA" id="ARBA00010617"/>
    </source>
</evidence>
<evidence type="ECO:0000313" key="11">
    <source>
        <dbReference type="Proteomes" id="UP000447873"/>
    </source>
</evidence>
<dbReference type="InterPro" id="IPR002401">
    <property type="entry name" value="Cyt_P450_E_grp-I"/>
</dbReference>
<keyword evidence="5 7" id="KW-0408">Iron</keyword>
<dbReference type="InterPro" id="IPR047146">
    <property type="entry name" value="Cyt_P450_E_CYP52_fungi"/>
</dbReference>
<dbReference type="Gene3D" id="1.10.630.10">
    <property type="entry name" value="Cytochrome P450"/>
    <property type="match status" value="1"/>
</dbReference>
<evidence type="ECO:0000256" key="5">
    <source>
        <dbReference type="ARBA" id="ARBA00023004"/>
    </source>
</evidence>
<keyword evidence="9" id="KW-0472">Membrane</keyword>
<dbReference type="GO" id="GO:0004497">
    <property type="term" value="F:monooxygenase activity"/>
    <property type="evidence" value="ECO:0007669"/>
    <property type="project" value="UniProtKB-KW"/>
</dbReference>
<keyword evidence="6 8" id="KW-0503">Monooxygenase</keyword>
<evidence type="ECO:0000256" key="6">
    <source>
        <dbReference type="ARBA" id="ARBA00023033"/>
    </source>
</evidence>
<dbReference type="InterPro" id="IPR001128">
    <property type="entry name" value="Cyt_P450"/>
</dbReference>
<protein>
    <recommendedName>
        <fullName evidence="12">Cytochrome P450</fullName>
    </recommendedName>
</protein>
<evidence type="ECO:0000256" key="4">
    <source>
        <dbReference type="ARBA" id="ARBA00023002"/>
    </source>
</evidence>
<keyword evidence="4 8" id="KW-0560">Oxidoreductase</keyword>
<accession>A0A8H3UFD2</accession>
<comment type="cofactor">
    <cofactor evidence="1 7">
        <name>heme</name>
        <dbReference type="ChEBI" id="CHEBI:30413"/>
    </cofactor>
</comment>
<gene>
    <name evidence="10" type="ORF">EG328_007144</name>
</gene>
<comment type="similarity">
    <text evidence="2 8">Belongs to the cytochrome P450 family.</text>
</comment>
<dbReference type="PROSITE" id="PS00086">
    <property type="entry name" value="CYTOCHROME_P450"/>
    <property type="match status" value="1"/>
</dbReference>
<dbReference type="GO" id="GO:0005506">
    <property type="term" value="F:iron ion binding"/>
    <property type="evidence" value="ECO:0007669"/>
    <property type="project" value="InterPro"/>
</dbReference>
<dbReference type="InterPro" id="IPR017972">
    <property type="entry name" value="Cyt_P450_CS"/>
</dbReference>
<evidence type="ECO:0000256" key="1">
    <source>
        <dbReference type="ARBA" id="ARBA00001971"/>
    </source>
</evidence>
<dbReference type="Proteomes" id="UP000447873">
    <property type="component" value="Unassembled WGS sequence"/>
</dbReference>
<dbReference type="PRINTS" id="PR00385">
    <property type="entry name" value="P450"/>
</dbReference>